<dbReference type="eggNOG" id="ENOG502QVNA">
    <property type="taxonomic scope" value="Eukaryota"/>
</dbReference>
<evidence type="ECO:0000313" key="8">
    <source>
        <dbReference type="EnsemblMetazoa" id="Aqu2.1.43275_001"/>
    </source>
</evidence>
<feature type="transmembrane region" description="Helical" evidence="6">
    <location>
        <begin position="78"/>
        <end position="100"/>
    </location>
</feature>
<keyword evidence="2 6" id="KW-0812">Transmembrane</keyword>
<reference evidence="8" key="2">
    <citation type="submission" date="2017-05" db="UniProtKB">
        <authorList>
            <consortium name="EnsemblMetazoa"/>
        </authorList>
    </citation>
    <scope>IDENTIFICATION</scope>
</reference>
<dbReference type="SUPFAM" id="SSF69318">
    <property type="entry name" value="Integrin alpha N-terminal domain"/>
    <property type="match status" value="1"/>
</dbReference>
<evidence type="ECO:0000256" key="1">
    <source>
        <dbReference type="ARBA" id="ARBA00004167"/>
    </source>
</evidence>
<comment type="subcellular location">
    <subcellularLocation>
        <location evidence="1">Membrane</location>
        <topology evidence="1">Single-pass membrane protein</topology>
    </subcellularLocation>
</comment>
<dbReference type="OrthoDB" id="567787at2759"/>
<feature type="compositionally biased region" description="Basic and acidic residues" evidence="5">
    <location>
        <begin position="19"/>
        <end position="32"/>
    </location>
</feature>
<dbReference type="PANTHER" id="PTHR21419:SF30">
    <property type="entry name" value="IG-LIKE DOMAIN-CONTAINING PROTEIN"/>
    <property type="match status" value="1"/>
</dbReference>
<dbReference type="GO" id="GO:0016020">
    <property type="term" value="C:membrane"/>
    <property type="evidence" value="ECO:0007669"/>
    <property type="project" value="UniProtKB-SubCell"/>
</dbReference>
<dbReference type="Proteomes" id="UP000007879">
    <property type="component" value="Unassembled WGS sequence"/>
</dbReference>
<dbReference type="KEGG" id="aqu:109582049"/>
<dbReference type="PANTHER" id="PTHR21419">
    <property type="match status" value="1"/>
</dbReference>
<reference evidence="9" key="1">
    <citation type="journal article" date="2010" name="Nature">
        <title>The Amphimedon queenslandica genome and the evolution of animal complexity.</title>
        <authorList>
            <person name="Srivastava M."/>
            <person name="Simakov O."/>
            <person name="Chapman J."/>
            <person name="Fahey B."/>
            <person name="Gauthier M.E."/>
            <person name="Mitros T."/>
            <person name="Richards G.S."/>
            <person name="Conaco C."/>
            <person name="Dacre M."/>
            <person name="Hellsten U."/>
            <person name="Larroux C."/>
            <person name="Putnam N.H."/>
            <person name="Stanke M."/>
            <person name="Adamska M."/>
            <person name="Darling A."/>
            <person name="Degnan S.M."/>
            <person name="Oakley T.H."/>
            <person name="Plachetzki D.C."/>
            <person name="Zhai Y."/>
            <person name="Adamski M."/>
            <person name="Calcino A."/>
            <person name="Cummins S.F."/>
            <person name="Goodstein D.M."/>
            <person name="Harris C."/>
            <person name="Jackson D.J."/>
            <person name="Leys S.P."/>
            <person name="Shu S."/>
            <person name="Woodcroft B.J."/>
            <person name="Vervoort M."/>
            <person name="Kosik K.S."/>
            <person name="Manning G."/>
            <person name="Degnan B.M."/>
            <person name="Rokhsar D.S."/>
        </authorList>
    </citation>
    <scope>NUCLEOTIDE SEQUENCE [LARGE SCALE GENOMIC DNA]</scope>
</reference>
<dbReference type="EnsemblMetazoa" id="XM_019996614.1">
    <property type="protein sequence ID" value="XP_019852173.1"/>
    <property type="gene ID" value="LOC109582049"/>
</dbReference>
<accession>A0A1X7VTV0</accession>
<proteinExistence type="predicted"/>
<evidence type="ECO:0000256" key="2">
    <source>
        <dbReference type="ARBA" id="ARBA00022692"/>
    </source>
</evidence>
<dbReference type="InterPro" id="IPR055409">
    <property type="entry name" value="Beta-prop_FAM234A_B"/>
</dbReference>
<gene>
    <name evidence="8" type="primary">109582049</name>
</gene>
<organism evidence="8">
    <name type="scientific">Amphimedon queenslandica</name>
    <name type="common">Sponge</name>
    <dbReference type="NCBI Taxonomy" id="400682"/>
    <lineage>
        <taxon>Eukaryota</taxon>
        <taxon>Metazoa</taxon>
        <taxon>Porifera</taxon>
        <taxon>Demospongiae</taxon>
        <taxon>Heteroscleromorpha</taxon>
        <taxon>Haplosclerida</taxon>
        <taxon>Niphatidae</taxon>
        <taxon>Amphimedon</taxon>
    </lineage>
</organism>
<evidence type="ECO:0000256" key="5">
    <source>
        <dbReference type="SAM" id="MobiDB-lite"/>
    </source>
</evidence>
<feature type="compositionally biased region" description="Acidic residues" evidence="5">
    <location>
        <begin position="671"/>
        <end position="683"/>
    </location>
</feature>
<keyword evidence="9" id="KW-1185">Reference proteome</keyword>
<dbReference type="InterPro" id="IPR028994">
    <property type="entry name" value="Integrin_alpha_N"/>
</dbReference>
<evidence type="ECO:0000256" key="3">
    <source>
        <dbReference type="ARBA" id="ARBA00022989"/>
    </source>
</evidence>
<keyword evidence="3 6" id="KW-1133">Transmembrane helix</keyword>
<feature type="region of interest" description="Disordered" evidence="5">
    <location>
        <begin position="662"/>
        <end position="692"/>
    </location>
</feature>
<sequence length="920" mass="102841">MSARYSYAYKKGKSYHPLSQRESDEEKPRQDMDICSNKRMPTGKEEMEDHELVFIVTDNDIESKGYGKRSRSISLKTLLLIIALAIIFCIIVTCIVLSLLDSFTPQPSLMQTSSSTQNTQQHITSSLSSLALPLAIVSQSASRPLTIVHSVQPSPTLLPFRDWTYEVSGITELSVHVSDIDSDGSPDVIFDAITDSYNFYQTCPNSSPEDDMCFIKQGHTPCQVQLLGLGGYSGTLVWNHWSSFAPFAANCREDLNKDGHNDCLFSGRIGTFVAIDVHRNILLWSVDINVTCPSFNYYYPLYVPDLDRDGIMDIIVVHGGDSNYSPLATVRSPGVIVVISGGTGRQISDRIHTPDQKESYSSPVLYSVPPSSSSSSSSVDLILFGTGGETITGSLWAISLNSLSAHVSSFMQRKEYRMRDFIINKDYFHPSCYNSSQLLSSRPRIREGLYDNDKKEVWLESCPKWSASIKPVWNVYKLCVYELYRSVEVGGVMLPPVIADINNDDKNDLIVSAFNGHTLLFDGHTLSFKWDHYVPGTQSYSIPAPIYFNDDDVLDIILRINKGSWSKYDYSLLAVLDGRGGEGGRRVGGERGMSEGSSNYLWMLNCSQSLMSSPVVWRHRDKGHDGFLFAAVDCSTGHKERAKKDTLNVCPAVRQQMDSWKINERTKRHEDEEDEEMENEEGNNDGVSPPDAVPEPFEFFGMTLNLSSYIPTDLWEVHNASDSYPDPESDTESFISSYCGMDYQSMRTGVYFLTSKLIKEEKEIKPLLMFKPYVYRTQSPNAKTKRHSFKPPSVSDIIEDTKNRLSNRKVVRCSHVLAPHYSPSTLAITDVNGDSSPEGIVSMQYSAVSGALDIPQLSGPLHSPKITVQAFNIEDKVMEVYGAGAAAGINFKRYYASEDQPWGQYMGSHGNSLYNNPQNK</sequence>
<dbReference type="Pfam" id="PF23727">
    <property type="entry name" value="Beta-prop_FAM234A_B"/>
    <property type="match status" value="1"/>
</dbReference>
<feature type="domain" description="FAM234A/B beta-propeller" evidence="7">
    <location>
        <begin position="191"/>
        <end position="359"/>
    </location>
</feature>
<keyword evidence="4 6" id="KW-0472">Membrane</keyword>
<name>A0A1X7VTV0_AMPQE</name>
<feature type="region of interest" description="Disordered" evidence="5">
    <location>
        <begin position="1"/>
        <end position="42"/>
    </location>
</feature>
<evidence type="ECO:0000259" key="7">
    <source>
        <dbReference type="Pfam" id="PF23727"/>
    </source>
</evidence>
<dbReference type="EnsemblMetazoa" id="Aqu2.1.43275_001">
    <property type="protein sequence ID" value="Aqu2.1.43275_001"/>
    <property type="gene ID" value="Aqu2.1.43275"/>
</dbReference>
<dbReference type="AlphaFoldDB" id="A0A1X7VTV0"/>
<evidence type="ECO:0000256" key="6">
    <source>
        <dbReference type="SAM" id="Phobius"/>
    </source>
</evidence>
<dbReference type="InParanoid" id="A0A1X7VTV0"/>
<evidence type="ECO:0000313" key="9">
    <source>
        <dbReference type="Proteomes" id="UP000007879"/>
    </source>
</evidence>
<protein>
    <recommendedName>
        <fullName evidence="7">FAM234A/B beta-propeller domain-containing protein</fullName>
    </recommendedName>
</protein>
<dbReference type="InterPro" id="IPR045232">
    <property type="entry name" value="FAM234"/>
</dbReference>
<evidence type="ECO:0000256" key="4">
    <source>
        <dbReference type="ARBA" id="ARBA00023136"/>
    </source>
</evidence>